<keyword evidence="10" id="KW-0067">ATP-binding</keyword>
<dbReference type="SMART" id="SM00388">
    <property type="entry name" value="HisKA"/>
    <property type="match status" value="1"/>
</dbReference>
<dbReference type="EMBL" id="BQNJ01000002">
    <property type="protein sequence ID" value="GKH04258.1"/>
    <property type="molecule type" value="Genomic_DNA"/>
</dbReference>
<name>A0AA37JS05_9FIRM</name>
<keyword evidence="4" id="KW-1003">Cell membrane</keyword>
<dbReference type="InterPro" id="IPR036097">
    <property type="entry name" value="HisK_dim/P_sf"/>
</dbReference>
<evidence type="ECO:0000256" key="5">
    <source>
        <dbReference type="ARBA" id="ARBA00022553"/>
    </source>
</evidence>
<keyword evidence="9 17" id="KW-0418">Kinase</keyword>
<comment type="catalytic activity">
    <reaction evidence="1">
        <text>ATP + protein L-histidine = ADP + protein N-phospho-L-histidine.</text>
        <dbReference type="EC" id="2.7.13.3"/>
    </reaction>
</comment>
<dbReference type="PROSITE" id="PS50885">
    <property type="entry name" value="HAMP"/>
    <property type="match status" value="1"/>
</dbReference>
<dbReference type="SUPFAM" id="SSF47384">
    <property type="entry name" value="Homodimeric domain of signal transducing histidine kinase"/>
    <property type="match status" value="1"/>
</dbReference>
<evidence type="ECO:0000256" key="3">
    <source>
        <dbReference type="ARBA" id="ARBA00012438"/>
    </source>
</evidence>
<dbReference type="EC" id="2.7.13.3" evidence="3"/>
<keyword evidence="7 14" id="KW-0812">Transmembrane</keyword>
<dbReference type="GO" id="GO:0005886">
    <property type="term" value="C:plasma membrane"/>
    <property type="evidence" value="ECO:0007669"/>
    <property type="project" value="UniProtKB-SubCell"/>
</dbReference>
<evidence type="ECO:0000256" key="6">
    <source>
        <dbReference type="ARBA" id="ARBA00022679"/>
    </source>
</evidence>
<feature type="domain" description="HAMP" evidence="16">
    <location>
        <begin position="189"/>
        <end position="241"/>
    </location>
</feature>
<dbReference type="Gene3D" id="3.30.565.10">
    <property type="entry name" value="Histidine kinase-like ATPase, C-terminal domain"/>
    <property type="match status" value="1"/>
</dbReference>
<evidence type="ECO:0000256" key="12">
    <source>
        <dbReference type="ARBA" id="ARBA00023012"/>
    </source>
</evidence>
<evidence type="ECO:0000313" key="17">
    <source>
        <dbReference type="EMBL" id="GKH04258.1"/>
    </source>
</evidence>
<keyword evidence="6" id="KW-0808">Transferase</keyword>
<dbReference type="InterPro" id="IPR003661">
    <property type="entry name" value="HisK_dim/P_dom"/>
</dbReference>
<dbReference type="PROSITE" id="PS50109">
    <property type="entry name" value="HIS_KIN"/>
    <property type="match status" value="1"/>
</dbReference>
<keyword evidence="12" id="KW-0902">Two-component regulatory system</keyword>
<dbReference type="InterPro" id="IPR050398">
    <property type="entry name" value="HssS/ArlS-like"/>
</dbReference>
<evidence type="ECO:0000259" key="16">
    <source>
        <dbReference type="PROSITE" id="PS50885"/>
    </source>
</evidence>
<dbReference type="InterPro" id="IPR005467">
    <property type="entry name" value="His_kinase_dom"/>
</dbReference>
<dbReference type="AlphaFoldDB" id="A0AA37JS05"/>
<comment type="subcellular location">
    <subcellularLocation>
        <location evidence="2">Cell membrane</location>
        <topology evidence="2">Multi-pass membrane protein</topology>
    </subcellularLocation>
</comment>
<dbReference type="PANTHER" id="PTHR45528:SF1">
    <property type="entry name" value="SENSOR HISTIDINE KINASE CPXA"/>
    <property type="match status" value="1"/>
</dbReference>
<protein>
    <recommendedName>
        <fullName evidence="3">histidine kinase</fullName>
        <ecNumber evidence="3">2.7.13.3</ecNumber>
    </recommendedName>
</protein>
<evidence type="ECO:0000256" key="11">
    <source>
        <dbReference type="ARBA" id="ARBA00022989"/>
    </source>
</evidence>
<dbReference type="Pfam" id="PF00512">
    <property type="entry name" value="HisKA"/>
    <property type="match status" value="1"/>
</dbReference>
<dbReference type="InterPro" id="IPR003594">
    <property type="entry name" value="HATPase_dom"/>
</dbReference>
<dbReference type="SUPFAM" id="SSF158472">
    <property type="entry name" value="HAMP domain-like"/>
    <property type="match status" value="1"/>
</dbReference>
<dbReference type="SUPFAM" id="SSF55874">
    <property type="entry name" value="ATPase domain of HSP90 chaperone/DNA topoisomerase II/histidine kinase"/>
    <property type="match status" value="1"/>
</dbReference>
<evidence type="ECO:0000256" key="7">
    <source>
        <dbReference type="ARBA" id="ARBA00022692"/>
    </source>
</evidence>
<organism evidence="17 18">
    <name type="scientific">Hungatella hathewayi</name>
    <dbReference type="NCBI Taxonomy" id="154046"/>
    <lineage>
        <taxon>Bacteria</taxon>
        <taxon>Bacillati</taxon>
        <taxon>Bacillota</taxon>
        <taxon>Clostridia</taxon>
        <taxon>Lachnospirales</taxon>
        <taxon>Lachnospiraceae</taxon>
        <taxon>Hungatella</taxon>
    </lineage>
</organism>
<dbReference type="CDD" id="cd00082">
    <property type="entry name" value="HisKA"/>
    <property type="match status" value="1"/>
</dbReference>
<dbReference type="Proteomes" id="UP001055091">
    <property type="component" value="Unassembled WGS sequence"/>
</dbReference>
<evidence type="ECO:0000259" key="15">
    <source>
        <dbReference type="PROSITE" id="PS50109"/>
    </source>
</evidence>
<dbReference type="PANTHER" id="PTHR45528">
    <property type="entry name" value="SENSOR HISTIDINE KINASE CPXA"/>
    <property type="match status" value="1"/>
</dbReference>
<dbReference type="Pfam" id="PF00672">
    <property type="entry name" value="HAMP"/>
    <property type="match status" value="1"/>
</dbReference>
<dbReference type="Pfam" id="PF02518">
    <property type="entry name" value="HATPase_c"/>
    <property type="match status" value="1"/>
</dbReference>
<dbReference type="RefSeq" id="WP_118040335.1">
    <property type="nucleotide sequence ID" value="NZ_BQNJ01000002.1"/>
</dbReference>
<gene>
    <name evidence="17" type="primary">phoR</name>
    <name evidence="17" type="ORF">CE91St55_62390</name>
</gene>
<feature type="transmembrane region" description="Helical" evidence="14">
    <location>
        <begin position="7"/>
        <end position="27"/>
    </location>
</feature>
<keyword evidence="5" id="KW-0597">Phosphoprotein</keyword>
<dbReference type="PRINTS" id="PR00344">
    <property type="entry name" value="BCTRLSENSOR"/>
</dbReference>
<dbReference type="CDD" id="cd00075">
    <property type="entry name" value="HATPase"/>
    <property type="match status" value="1"/>
</dbReference>
<keyword evidence="8" id="KW-0547">Nucleotide-binding</keyword>
<dbReference type="SMART" id="SM00304">
    <property type="entry name" value="HAMP"/>
    <property type="match status" value="1"/>
</dbReference>
<dbReference type="InterPro" id="IPR004358">
    <property type="entry name" value="Sig_transdc_His_kin-like_C"/>
</dbReference>
<evidence type="ECO:0000256" key="9">
    <source>
        <dbReference type="ARBA" id="ARBA00022777"/>
    </source>
</evidence>
<evidence type="ECO:0000256" key="13">
    <source>
        <dbReference type="ARBA" id="ARBA00023136"/>
    </source>
</evidence>
<dbReference type="Gene3D" id="1.10.287.130">
    <property type="match status" value="1"/>
</dbReference>
<accession>A0AA37JS05</accession>
<keyword evidence="11 14" id="KW-1133">Transmembrane helix</keyword>
<feature type="transmembrane region" description="Helical" evidence="14">
    <location>
        <begin position="168"/>
        <end position="191"/>
    </location>
</feature>
<evidence type="ECO:0000256" key="4">
    <source>
        <dbReference type="ARBA" id="ARBA00022475"/>
    </source>
</evidence>
<keyword evidence="13 14" id="KW-0472">Membrane</keyword>
<dbReference type="GO" id="GO:0000155">
    <property type="term" value="F:phosphorelay sensor kinase activity"/>
    <property type="evidence" value="ECO:0007669"/>
    <property type="project" value="InterPro"/>
</dbReference>
<dbReference type="InterPro" id="IPR036890">
    <property type="entry name" value="HATPase_C_sf"/>
</dbReference>
<evidence type="ECO:0000256" key="10">
    <source>
        <dbReference type="ARBA" id="ARBA00022840"/>
    </source>
</evidence>
<evidence type="ECO:0000256" key="8">
    <source>
        <dbReference type="ARBA" id="ARBA00022741"/>
    </source>
</evidence>
<feature type="domain" description="Histidine kinase" evidence="15">
    <location>
        <begin position="256"/>
        <end position="466"/>
    </location>
</feature>
<comment type="caution">
    <text evidence="17">The sequence shown here is derived from an EMBL/GenBank/DDBJ whole genome shotgun (WGS) entry which is preliminary data.</text>
</comment>
<dbReference type="CDD" id="cd06225">
    <property type="entry name" value="HAMP"/>
    <property type="match status" value="1"/>
</dbReference>
<dbReference type="Gene3D" id="6.10.340.10">
    <property type="match status" value="1"/>
</dbReference>
<dbReference type="GO" id="GO:0005524">
    <property type="term" value="F:ATP binding"/>
    <property type="evidence" value="ECO:0007669"/>
    <property type="project" value="UniProtKB-KW"/>
</dbReference>
<evidence type="ECO:0000256" key="1">
    <source>
        <dbReference type="ARBA" id="ARBA00000085"/>
    </source>
</evidence>
<dbReference type="SMART" id="SM00387">
    <property type="entry name" value="HATPase_c"/>
    <property type="match status" value="1"/>
</dbReference>
<evidence type="ECO:0000256" key="14">
    <source>
        <dbReference type="SAM" id="Phobius"/>
    </source>
</evidence>
<evidence type="ECO:0000256" key="2">
    <source>
        <dbReference type="ARBA" id="ARBA00004651"/>
    </source>
</evidence>
<reference evidence="17" key="1">
    <citation type="submission" date="2022-01" db="EMBL/GenBank/DDBJ databases">
        <title>Novel bile acid biosynthetic pathways are enriched in the microbiome of centenarians.</title>
        <authorList>
            <person name="Sato Y."/>
            <person name="Atarashi K."/>
            <person name="Plichta R.D."/>
            <person name="Arai Y."/>
            <person name="Sasajima S."/>
            <person name="Kearney M.S."/>
            <person name="Suda W."/>
            <person name="Takeshita K."/>
            <person name="Sasaki T."/>
            <person name="Okamoto S."/>
            <person name="Skelly N.A."/>
            <person name="Okamura Y."/>
            <person name="Vlamakis H."/>
            <person name="Li Y."/>
            <person name="Tanoue T."/>
            <person name="Takei H."/>
            <person name="Nittono H."/>
            <person name="Narushima S."/>
            <person name="Irie J."/>
            <person name="Itoh H."/>
            <person name="Moriya K."/>
            <person name="Sugiura Y."/>
            <person name="Suematsu M."/>
            <person name="Moritoki N."/>
            <person name="Shibata S."/>
            <person name="Littman R.D."/>
            <person name="Fischbach A.M."/>
            <person name="Uwamino Y."/>
            <person name="Inoue T."/>
            <person name="Honda A."/>
            <person name="Hattori M."/>
            <person name="Murai T."/>
            <person name="Xavier J.R."/>
            <person name="Hirose N."/>
            <person name="Honda K."/>
        </authorList>
    </citation>
    <scope>NUCLEOTIDE SEQUENCE</scope>
    <source>
        <strain evidence="17">CE91-St55</strain>
    </source>
</reference>
<dbReference type="InterPro" id="IPR003660">
    <property type="entry name" value="HAMP_dom"/>
</dbReference>
<sequence length="482" mass="54502">MKFSLKLLLWTMIVMAAAFGFSGFYFVNYVFERALDREAGQALDESSILKFAFETAALNVPAKYDVLLEDTTRQIASNLEAGGQGTGRMLRISDDQKQVLYAAEGFAADDGLLLALHENTKTYRVIRLDDRYYIQTAAAVEALDKKLFLETMRDVTEVFRDRATGFVVYRRVTVVILLLGTVLMHLISSWLTRPIRLLTRATKRMAAGDYDYRARLVSGDELGQLTEDFNRMANALEDTIIKLEEEIRAREDFVGAFAHELKTPLTAIIGYADMLRSHRLDEEKSFMCANYIYTEGRRLETMSLRLLDIIVTKRQEIDFQMVSAESLFFYLYDMYAAKKNMDFHFTYDEGLIRCDASLIKSVLINLLDNACKASEPGSPVDVDGYALSEGYRFSVKDHGVGIPEEELHKITKAFYMVDKSRSRSRNGAGLGLALCEEILLLHHSRLEIESEPGKGSCFSFVIPWEDGGSAVRRSKEEGGGEM</sequence>
<evidence type="ECO:0000313" key="18">
    <source>
        <dbReference type="Proteomes" id="UP001055091"/>
    </source>
</evidence>
<proteinExistence type="predicted"/>